<protein>
    <submittedName>
        <fullName evidence="1">Uncharacterized protein</fullName>
    </submittedName>
</protein>
<sequence>MTVKILKVVALFFLSSCVMPDQRTYVPAILINSQPKATKILEDIISTSLHGTEITLSKTAFIHDSIIIIEPTKIQSIEQPQGIGRNSRHPEKYQLILDGGQCFLLHDKTQLTWHLGNLKCGEK</sequence>
<organism evidence="1">
    <name type="scientific">marine metagenome</name>
    <dbReference type="NCBI Taxonomy" id="408172"/>
    <lineage>
        <taxon>unclassified sequences</taxon>
        <taxon>metagenomes</taxon>
        <taxon>ecological metagenomes</taxon>
    </lineage>
</organism>
<dbReference type="AlphaFoldDB" id="A0A381NXX6"/>
<proteinExistence type="predicted"/>
<accession>A0A381NXX6</accession>
<reference evidence="1" key="1">
    <citation type="submission" date="2018-05" db="EMBL/GenBank/DDBJ databases">
        <authorList>
            <person name="Lanie J.A."/>
            <person name="Ng W.-L."/>
            <person name="Kazmierczak K.M."/>
            <person name="Andrzejewski T.M."/>
            <person name="Davidsen T.M."/>
            <person name="Wayne K.J."/>
            <person name="Tettelin H."/>
            <person name="Glass J.I."/>
            <person name="Rusch D."/>
            <person name="Podicherti R."/>
            <person name="Tsui H.-C.T."/>
            <person name="Winkler M.E."/>
        </authorList>
    </citation>
    <scope>NUCLEOTIDE SEQUENCE</scope>
</reference>
<dbReference type="EMBL" id="UINC01000640">
    <property type="protein sequence ID" value="SUZ58768.1"/>
    <property type="molecule type" value="Genomic_DNA"/>
</dbReference>
<evidence type="ECO:0000313" key="1">
    <source>
        <dbReference type="EMBL" id="SUZ58768.1"/>
    </source>
</evidence>
<name>A0A381NXX6_9ZZZZ</name>
<gene>
    <name evidence="1" type="ORF">METZ01_LOCUS11622</name>
</gene>